<evidence type="ECO:0000313" key="2">
    <source>
        <dbReference type="Proteomes" id="UP000016560"/>
    </source>
</evidence>
<organism evidence="1 2">
    <name type="scientific">Aquipseudomonas alcaligenes (strain ATCC 14909 / DSM 50342 / CCUG 1425 / JCM 20561 / NBRC 14159 / NCIMB 9945 / NCTC 10367 / 1577)</name>
    <name type="common">Pseudomonas alcaligenes</name>
    <dbReference type="NCBI Taxonomy" id="1215092"/>
    <lineage>
        <taxon>Bacteria</taxon>
        <taxon>Pseudomonadati</taxon>
        <taxon>Pseudomonadota</taxon>
        <taxon>Gammaproteobacteria</taxon>
        <taxon>Pseudomonadales</taxon>
        <taxon>Pseudomonadaceae</taxon>
        <taxon>Aquipseudomonas</taxon>
    </lineage>
</organism>
<proteinExistence type="predicted"/>
<dbReference type="Proteomes" id="UP000016560">
    <property type="component" value="Unassembled WGS sequence"/>
</dbReference>
<sequence>MRPYGASLFFVCAKKSKQKKAHPDIRVWRLRRQTPLPPAPLRGPAYKGRPCPFTPLAASMRLVPLRNTSTRPPDGDSDPEVPGGFSLRCAHCALIVPTRSVGTICY</sequence>
<name>U3BD08_AQUA1</name>
<protein>
    <submittedName>
        <fullName evidence="1">Uncharacterized protein</fullName>
    </submittedName>
</protein>
<keyword evidence="2" id="KW-1185">Reference proteome</keyword>
<evidence type="ECO:0000313" key="1">
    <source>
        <dbReference type="EMBL" id="GAD64663.1"/>
    </source>
</evidence>
<accession>U3BD08</accession>
<reference evidence="1" key="1">
    <citation type="submission" date="2024-09" db="EMBL/GenBank/DDBJ databases">
        <title>Whole genome shotgun sequence of Pseudomonas alcaligenes NBRC 14159.</title>
        <authorList>
            <person name="Yoshida I."/>
            <person name="Hosoyama A."/>
            <person name="Tsuchikane K."/>
            <person name="Noguchi M."/>
            <person name="Hirakata S."/>
            <person name="Ando Y."/>
            <person name="Ohji S."/>
            <person name="Yamazoe A."/>
            <person name="Yamazaki S."/>
            <person name="Fujita N."/>
        </authorList>
    </citation>
    <scope>NUCLEOTIDE SEQUENCE</scope>
    <source>
        <strain evidence="1">NBRC 14159</strain>
    </source>
</reference>
<dbReference type="EMBL" id="BATI01000044">
    <property type="protein sequence ID" value="GAD64663.1"/>
    <property type="molecule type" value="Genomic_DNA"/>
</dbReference>
<comment type="caution">
    <text evidence="1">The sequence shown here is derived from an EMBL/GenBank/DDBJ whole genome shotgun (WGS) entry which is preliminary data.</text>
</comment>
<dbReference type="AlphaFoldDB" id="U3BD08"/>
<gene>
    <name evidence="1" type="ORF">PA6_044_00140</name>
</gene>